<protein>
    <recommendedName>
        <fullName evidence="4">Pr6Pr family membrane protein</fullName>
    </recommendedName>
</protein>
<keyword evidence="1" id="KW-1133">Transmembrane helix</keyword>
<feature type="transmembrane region" description="Helical" evidence="1">
    <location>
        <begin position="12"/>
        <end position="35"/>
    </location>
</feature>
<feature type="transmembrane region" description="Helical" evidence="1">
    <location>
        <begin position="164"/>
        <end position="186"/>
    </location>
</feature>
<gene>
    <name evidence="2" type="ORF">DTO57_01420</name>
</gene>
<comment type="caution">
    <text evidence="2">The sequence shown here is derived from an EMBL/GenBank/DDBJ whole genome shotgun (WGS) entry which is preliminary data.</text>
</comment>
<evidence type="ECO:0000256" key="1">
    <source>
        <dbReference type="SAM" id="Phobius"/>
    </source>
</evidence>
<dbReference type="NCBIfam" id="NF038065">
    <property type="entry name" value="Pr6Pr"/>
    <property type="match status" value="1"/>
</dbReference>
<feature type="transmembrane region" description="Helical" evidence="1">
    <location>
        <begin position="94"/>
        <end position="117"/>
    </location>
</feature>
<name>A0A367Y6R4_9MICO</name>
<evidence type="ECO:0000313" key="2">
    <source>
        <dbReference type="EMBL" id="RCK61339.1"/>
    </source>
</evidence>
<feature type="transmembrane region" description="Helical" evidence="1">
    <location>
        <begin position="55"/>
        <end position="82"/>
    </location>
</feature>
<keyword evidence="1" id="KW-0812">Transmembrane</keyword>
<dbReference type="AlphaFoldDB" id="A0A367Y6R4"/>
<accession>A0A367Y6R4</accession>
<evidence type="ECO:0000313" key="3">
    <source>
        <dbReference type="Proteomes" id="UP000253508"/>
    </source>
</evidence>
<reference evidence="2 3" key="1">
    <citation type="submission" date="2018-07" db="EMBL/GenBank/DDBJ databases">
        <title>Microbacterium endoborsara sp. nov., a novel actinobacterium isolated from Borszczowia aralocaspica.</title>
        <authorList>
            <person name="An D."/>
        </authorList>
    </citation>
    <scope>NUCLEOTIDE SEQUENCE [LARGE SCALE GENOMIC DNA]</scope>
    <source>
        <strain evidence="2 3">C1.15228</strain>
    </source>
</reference>
<dbReference type="OrthoDB" id="9809977at2"/>
<keyword evidence="1" id="KW-0472">Membrane</keyword>
<proteinExistence type="predicted"/>
<dbReference type="Proteomes" id="UP000253508">
    <property type="component" value="Unassembled WGS sequence"/>
</dbReference>
<dbReference type="InterPro" id="IPR049713">
    <property type="entry name" value="Pr6Pr-like"/>
</dbReference>
<feature type="transmembrane region" description="Helical" evidence="1">
    <location>
        <begin position="206"/>
        <end position="233"/>
    </location>
</feature>
<dbReference type="RefSeq" id="WP_114116446.1">
    <property type="nucleotide sequence ID" value="NZ_BMHU01000001.1"/>
</dbReference>
<organism evidence="2 3">
    <name type="scientific">Microbacterium sorbitolivorans</name>
    <dbReference type="NCBI Taxonomy" id="1867410"/>
    <lineage>
        <taxon>Bacteria</taxon>
        <taxon>Bacillati</taxon>
        <taxon>Actinomycetota</taxon>
        <taxon>Actinomycetes</taxon>
        <taxon>Micrococcales</taxon>
        <taxon>Microbacteriaceae</taxon>
        <taxon>Microbacterium</taxon>
    </lineage>
</organism>
<dbReference type="EMBL" id="QORO01000001">
    <property type="protein sequence ID" value="RCK61339.1"/>
    <property type="molecule type" value="Genomic_DNA"/>
</dbReference>
<evidence type="ECO:0008006" key="4">
    <source>
        <dbReference type="Google" id="ProtNLM"/>
    </source>
</evidence>
<sequence length="245" mass="26673">MPSATAAGSRFLTLWSIVRAVAAIAAAVGVIYLLLHDLAYVRTNPTASGSHVPTYVANFFSYFTIESNIFVAVYLTLASIWGFTRGRRGLPQPIALASFQILAACCILLTGVVYNVLLRGEDRSGGIAPFVDWTNELMHVVIPLVMLADVIVSPRPRRVPWGTIFLPVGYAIAYLAYTIVRAPFIISPVGGAPYWYPYPFLNPHVQGGWGGVMIYVVVMSGGFALFAALLIAFMRWRASRGGAQR</sequence>
<keyword evidence="3" id="KW-1185">Reference proteome</keyword>